<dbReference type="PANTHER" id="PTHR10780">
    <property type="entry name" value="MITOCHONDRIAL CARRIER HOMOLOG"/>
    <property type="match status" value="1"/>
</dbReference>
<protein>
    <submittedName>
        <fullName evidence="11">Uncharacterized protein</fullName>
    </submittedName>
</protein>
<feature type="repeat" description="Solcar" evidence="9">
    <location>
        <begin position="8"/>
        <end position="108"/>
    </location>
</feature>
<evidence type="ECO:0000256" key="6">
    <source>
        <dbReference type="ARBA" id="ARBA00022989"/>
    </source>
</evidence>
<dbReference type="GO" id="GO:0005741">
    <property type="term" value="C:mitochondrial outer membrane"/>
    <property type="evidence" value="ECO:0007669"/>
    <property type="project" value="UniProtKB-SubCell"/>
</dbReference>
<evidence type="ECO:0000256" key="10">
    <source>
        <dbReference type="RuleBase" id="RU000488"/>
    </source>
</evidence>
<evidence type="ECO:0000256" key="8">
    <source>
        <dbReference type="ARBA" id="ARBA00023136"/>
    </source>
</evidence>
<evidence type="ECO:0000313" key="11">
    <source>
        <dbReference type="EnsemblMetazoa" id="tetur53g00110.1"/>
    </source>
</evidence>
<dbReference type="EMBL" id="CAEY01001451">
    <property type="status" value="NOT_ANNOTATED_CDS"/>
    <property type="molecule type" value="Genomic_DNA"/>
</dbReference>
<dbReference type="InterPro" id="IPR018108">
    <property type="entry name" value="MCP_transmembrane"/>
</dbReference>
<dbReference type="Proteomes" id="UP000015104">
    <property type="component" value="Unassembled WGS sequence"/>
</dbReference>
<sequence>MADQNQNEHELSFEAHNDVAKLVICVVKHPFDLAKTLIQIGYEPLPSFPTRNIFGRPKIGLPGALSYLGFVFRHEGVTGIFRGLPYNVIDYFSYRYTYNYIEKNVGKYCNVFFLFLQSFINISQLKCFSIIDRLPLQIYPRIVPR</sequence>
<keyword evidence="5" id="KW-1000">Mitochondrion outer membrane</keyword>
<reference evidence="11" key="2">
    <citation type="submission" date="2015-06" db="UniProtKB">
        <authorList>
            <consortium name="EnsemblMetazoa"/>
        </authorList>
    </citation>
    <scope>IDENTIFICATION</scope>
</reference>
<comment type="subcellular location">
    <subcellularLocation>
        <location evidence="1">Mitochondrion outer membrane</location>
        <topology evidence="1">Multi-pass membrane protein</topology>
    </subcellularLocation>
</comment>
<evidence type="ECO:0000256" key="3">
    <source>
        <dbReference type="ARBA" id="ARBA00022692"/>
    </source>
</evidence>
<evidence type="ECO:0000313" key="12">
    <source>
        <dbReference type="Proteomes" id="UP000015104"/>
    </source>
</evidence>
<organism evidence="11 12">
    <name type="scientific">Tetranychus urticae</name>
    <name type="common">Two-spotted spider mite</name>
    <dbReference type="NCBI Taxonomy" id="32264"/>
    <lineage>
        <taxon>Eukaryota</taxon>
        <taxon>Metazoa</taxon>
        <taxon>Ecdysozoa</taxon>
        <taxon>Arthropoda</taxon>
        <taxon>Chelicerata</taxon>
        <taxon>Arachnida</taxon>
        <taxon>Acari</taxon>
        <taxon>Acariformes</taxon>
        <taxon>Trombidiformes</taxon>
        <taxon>Prostigmata</taxon>
        <taxon>Eleutherengona</taxon>
        <taxon>Raphignathae</taxon>
        <taxon>Tetranychoidea</taxon>
        <taxon>Tetranychidae</taxon>
        <taxon>Tetranychus</taxon>
    </lineage>
</organism>
<keyword evidence="4" id="KW-0677">Repeat</keyword>
<keyword evidence="7" id="KW-0496">Mitochondrion</keyword>
<dbReference type="AlphaFoldDB" id="T1L5T2"/>
<accession>T1L5T2</accession>
<keyword evidence="12" id="KW-1185">Reference proteome</keyword>
<evidence type="ECO:0000256" key="9">
    <source>
        <dbReference type="PROSITE-ProRule" id="PRU00282"/>
    </source>
</evidence>
<keyword evidence="3 9" id="KW-0812">Transmembrane</keyword>
<keyword evidence="10" id="KW-0813">Transport</keyword>
<name>T1L5T2_TETUR</name>
<keyword evidence="6" id="KW-1133">Transmembrane helix</keyword>
<comment type="similarity">
    <text evidence="2 10">Belongs to the mitochondrial carrier (TC 2.A.29) family.</text>
</comment>
<dbReference type="InterPro" id="IPR023395">
    <property type="entry name" value="MCP_dom_sf"/>
</dbReference>
<dbReference type="EnsemblMetazoa" id="tetur53g00110.1">
    <property type="protein sequence ID" value="tetur53g00110.1"/>
    <property type="gene ID" value="tetur53g00110"/>
</dbReference>
<keyword evidence="8 9" id="KW-0472">Membrane</keyword>
<dbReference type="Gene3D" id="1.50.40.10">
    <property type="entry name" value="Mitochondrial carrier domain"/>
    <property type="match status" value="1"/>
</dbReference>
<dbReference type="PROSITE" id="PS50920">
    <property type="entry name" value="SOLCAR"/>
    <property type="match status" value="1"/>
</dbReference>
<evidence type="ECO:0000256" key="4">
    <source>
        <dbReference type="ARBA" id="ARBA00022737"/>
    </source>
</evidence>
<dbReference type="Pfam" id="PF00153">
    <property type="entry name" value="Mito_carr"/>
    <property type="match status" value="1"/>
</dbReference>
<dbReference type="SUPFAM" id="SSF103506">
    <property type="entry name" value="Mitochondrial carrier"/>
    <property type="match status" value="1"/>
</dbReference>
<evidence type="ECO:0000256" key="1">
    <source>
        <dbReference type="ARBA" id="ARBA00004374"/>
    </source>
</evidence>
<proteinExistence type="inferred from homology"/>
<evidence type="ECO:0000256" key="7">
    <source>
        <dbReference type="ARBA" id="ARBA00023128"/>
    </source>
</evidence>
<dbReference type="PANTHER" id="PTHR10780:SF18">
    <property type="entry name" value="LD43650P"/>
    <property type="match status" value="1"/>
</dbReference>
<dbReference type="HOGENOM" id="CLU_2087910_0_0_1"/>
<evidence type="ECO:0000256" key="2">
    <source>
        <dbReference type="ARBA" id="ARBA00006375"/>
    </source>
</evidence>
<reference evidence="12" key="1">
    <citation type="submission" date="2011-08" db="EMBL/GenBank/DDBJ databases">
        <authorList>
            <person name="Rombauts S."/>
        </authorList>
    </citation>
    <scope>NUCLEOTIDE SEQUENCE</scope>
    <source>
        <strain evidence="12">London</strain>
    </source>
</reference>
<evidence type="ECO:0000256" key="5">
    <source>
        <dbReference type="ARBA" id="ARBA00022787"/>
    </source>
</evidence>
<dbReference type="eggNOG" id="KOG2745">
    <property type="taxonomic scope" value="Eukaryota"/>
</dbReference>